<evidence type="ECO:0000256" key="2">
    <source>
        <dbReference type="ARBA" id="ARBA00023163"/>
    </source>
</evidence>
<sequence>MHFCVRKSRGYLSHRSSNEEPCARNTYLQSSTKTIKDLEVSVPIVYGTISFWLGRKATDTQTHSWTVYVRGATNEDLGVVIKKVGPLSTKKPVIVESYNEIVFPNPSDEFLARVVNHPSVILPRLPTTLNLPPAPIEDVHEKKRGDTKDHPLGKYFNRFSEADELLKLAEARQQVQSHIVKIKRRLRWAHLETSMFIFGVGAFRDGPERTQFNGLLNVLSNVALTASPDGWISNWTDSTSFSISEMRYIIDSSFVYSSGVHVRWNKNLPIKINRSGIDLNSVRCPVCDGDIKIPDRGSYLKFDFEMVEYKRLPQRHQRFNQVERHVNSQQAY</sequence>
<evidence type="ECO:0000256" key="1">
    <source>
        <dbReference type="ARBA" id="ARBA00023015"/>
    </source>
</evidence>
<comment type="caution">
    <text evidence="3">The sequence shown here is derived from an EMBL/GenBank/DDBJ whole genome shotgun (WGS) entry which is preliminary data.</text>
</comment>
<name>A0A6L2NVU1_TANCI</name>
<dbReference type="InterPro" id="IPR038704">
    <property type="entry name" value="YEAST_sf"/>
</dbReference>
<organism evidence="3">
    <name type="scientific">Tanacetum cinerariifolium</name>
    <name type="common">Dalmatian daisy</name>
    <name type="synonym">Chrysanthemum cinerariifolium</name>
    <dbReference type="NCBI Taxonomy" id="118510"/>
    <lineage>
        <taxon>Eukaryota</taxon>
        <taxon>Viridiplantae</taxon>
        <taxon>Streptophyta</taxon>
        <taxon>Embryophyta</taxon>
        <taxon>Tracheophyta</taxon>
        <taxon>Spermatophyta</taxon>
        <taxon>Magnoliopsida</taxon>
        <taxon>eudicotyledons</taxon>
        <taxon>Gunneridae</taxon>
        <taxon>Pentapetalae</taxon>
        <taxon>asterids</taxon>
        <taxon>campanulids</taxon>
        <taxon>Asterales</taxon>
        <taxon>Asteraceae</taxon>
        <taxon>Asteroideae</taxon>
        <taxon>Anthemideae</taxon>
        <taxon>Anthemidinae</taxon>
        <taxon>Tanacetum</taxon>
    </lineage>
</organism>
<keyword evidence="2" id="KW-0804">Transcription</keyword>
<dbReference type="GO" id="GO:0005634">
    <property type="term" value="C:nucleus"/>
    <property type="evidence" value="ECO:0007669"/>
    <property type="project" value="UniProtKB-ARBA"/>
</dbReference>
<gene>
    <name evidence="3" type="ORF">Tci_062298</name>
</gene>
<dbReference type="PANTHER" id="PTHR47573:SF1">
    <property type="entry name" value="PROTEIN AF-9 HOMOLOG"/>
    <property type="match status" value="1"/>
</dbReference>
<evidence type="ECO:0000313" key="3">
    <source>
        <dbReference type="EMBL" id="GEU90320.1"/>
    </source>
</evidence>
<keyword evidence="3" id="KW-0648">Protein biosynthesis</keyword>
<dbReference type="EMBL" id="BKCJ010010159">
    <property type="protein sequence ID" value="GEU90320.1"/>
    <property type="molecule type" value="Genomic_DNA"/>
</dbReference>
<dbReference type="GO" id="GO:0003743">
    <property type="term" value="F:translation initiation factor activity"/>
    <property type="evidence" value="ECO:0007669"/>
    <property type="project" value="UniProtKB-KW"/>
</dbReference>
<dbReference type="PANTHER" id="PTHR47573">
    <property type="entry name" value="PROTEIN AF-9 HOMOLOG"/>
    <property type="match status" value="1"/>
</dbReference>
<keyword evidence="3" id="KW-0396">Initiation factor</keyword>
<dbReference type="GO" id="GO:0006355">
    <property type="term" value="P:regulation of DNA-templated transcription"/>
    <property type="evidence" value="ECO:0007669"/>
    <property type="project" value="InterPro"/>
</dbReference>
<dbReference type="AlphaFoldDB" id="A0A6L2NVU1"/>
<dbReference type="InterPro" id="IPR005033">
    <property type="entry name" value="YEATS"/>
</dbReference>
<proteinExistence type="predicted"/>
<protein>
    <submittedName>
        <fullName evidence="3">Transcription initiation factor TFIID subunit 14b</fullName>
    </submittedName>
</protein>
<reference evidence="3" key="1">
    <citation type="journal article" date="2019" name="Sci. Rep.">
        <title>Draft genome of Tanacetum cinerariifolium, the natural source of mosquito coil.</title>
        <authorList>
            <person name="Yamashiro T."/>
            <person name="Shiraishi A."/>
            <person name="Satake H."/>
            <person name="Nakayama K."/>
        </authorList>
    </citation>
    <scope>NUCLEOTIDE SEQUENCE</scope>
</reference>
<accession>A0A6L2NVU1</accession>
<keyword evidence="1" id="KW-0805">Transcription regulation</keyword>
<dbReference type="Gene3D" id="2.60.40.1970">
    <property type="entry name" value="YEATS domain"/>
    <property type="match status" value="1"/>
</dbReference>